<reference evidence="2 3" key="1">
    <citation type="submission" date="2024-02" db="EMBL/GenBank/DDBJ databases">
        <authorList>
            <person name="Chen Y."/>
            <person name="Shah S."/>
            <person name="Dougan E. K."/>
            <person name="Thang M."/>
            <person name="Chan C."/>
        </authorList>
    </citation>
    <scope>NUCLEOTIDE SEQUENCE [LARGE SCALE GENOMIC DNA]</scope>
</reference>
<sequence>MAASCRWEVVGGSDKGGVLVRDGQSTSSTQLEDRLATGSIIDELEKIGERVRYQLITGQGPPTGWVSISLKGKELLRSVPQPAEPEPPEPSRAEELQPTHPPKKRWRPKLEEQQAIDQVSNKKGMTETPKETLEEAAASEAWWSDEARKTPSPVKLDLLDEFLACKGSAKEAPGDYLGGQLPVMPRTIGLPTWAALPDKAKKQFPEKSRKPMIRLYCFPGAADNYMLWLELATSAPPWCEVAVYEPRAHGFRPDEAWDRSLEERAEDAFRVMRPAFETHASGGVSEGAPFGFLSHGVGGQFMALLAHRLKQELNLEPLVVFANDGPPPNVPTLSEDGYRLLCEDVLGFYKVFQPDTILQYEKMGGKGNKAAEALIQKWSRGLRLFEEHARRGSQRKPYHQFGCDLHVLVAQHSVDMDRAFEELDALHPQRAWWEQRKKITGAAESGCNWDRDGFKKWAEWTAEPDDFHYHEVDTDHMTIKNSPLMRDIVFKELGGFCGMDD</sequence>
<evidence type="ECO:0000313" key="2">
    <source>
        <dbReference type="EMBL" id="CAK8990125.1"/>
    </source>
</evidence>
<name>A0ABP0HMN1_9DINO</name>
<proteinExistence type="predicted"/>
<dbReference type="Proteomes" id="UP001642484">
    <property type="component" value="Unassembled WGS sequence"/>
</dbReference>
<comment type="caution">
    <text evidence="2">The sequence shown here is derived from an EMBL/GenBank/DDBJ whole genome shotgun (WGS) entry which is preliminary data.</text>
</comment>
<dbReference type="EMBL" id="CAXAMN010000681">
    <property type="protein sequence ID" value="CAK8990125.1"/>
    <property type="molecule type" value="Genomic_DNA"/>
</dbReference>
<dbReference type="Gene3D" id="3.40.50.1820">
    <property type="entry name" value="alpha/beta hydrolase"/>
    <property type="match status" value="1"/>
</dbReference>
<dbReference type="InterPro" id="IPR029058">
    <property type="entry name" value="AB_hydrolase_fold"/>
</dbReference>
<evidence type="ECO:0000256" key="1">
    <source>
        <dbReference type="SAM" id="MobiDB-lite"/>
    </source>
</evidence>
<feature type="compositionally biased region" description="Low complexity" evidence="1">
    <location>
        <begin position="135"/>
        <end position="144"/>
    </location>
</feature>
<evidence type="ECO:0008006" key="4">
    <source>
        <dbReference type="Google" id="ProtNLM"/>
    </source>
</evidence>
<keyword evidence="3" id="KW-1185">Reference proteome</keyword>
<dbReference type="SUPFAM" id="SSF53474">
    <property type="entry name" value="alpha/beta-Hydrolases"/>
    <property type="match status" value="1"/>
</dbReference>
<accession>A0ABP0HMN1</accession>
<feature type="region of interest" description="Disordered" evidence="1">
    <location>
        <begin position="79"/>
        <end position="146"/>
    </location>
</feature>
<evidence type="ECO:0000313" key="3">
    <source>
        <dbReference type="Proteomes" id="UP001642484"/>
    </source>
</evidence>
<protein>
    <recommendedName>
        <fullName evidence="4">Thioesterase domain-containing protein</fullName>
    </recommendedName>
</protein>
<feature type="compositionally biased region" description="Basic and acidic residues" evidence="1">
    <location>
        <begin position="124"/>
        <end position="133"/>
    </location>
</feature>
<organism evidence="2 3">
    <name type="scientific">Durusdinium trenchii</name>
    <dbReference type="NCBI Taxonomy" id="1381693"/>
    <lineage>
        <taxon>Eukaryota</taxon>
        <taxon>Sar</taxon>
        <taxon>Alveolata</taxon>
        <taxon>Dinophyceae</taxon>
        <taxon>Suessiales</taxon>
        <taxon>Symbiodiniaceae</taxon>
        <taxon>Durusdinium</taxon>
    </lineage>
</organism>
<gene>
    <name evidence="2" type="ORF">CCMP2556_LOCUS1930</name>
</gene>